<gene>
    <name evidence="3" type="ORF">IDH44_22130</name>
</gene>
<sequence length="148" mass="16625">MNCPVCDGIRMREVEREGVMIDVCPQCKGVWLDRGELDKLMKGVHDMQDELNAREEEMARDGYGMTPPPQPPGGLGTPPPRPEYGTPPMNNGQYGHQPPAYGSGGYRQDSGRLDAYDDRYRSGSDKHGYPYRKKKKKSVLDVFGDLFD</sequence>
<dbReference type="Proteomes" id="UP000621560">
    <property type="component" value="Unassembled WGS sequence"/>
</dbReference>
<evidence type="ECO:0000259" key="2">
    <source>
        <dbReference type="Pfam" id="PF13453"/>
    </source>
</evidence>
<keyword evidence="4" id="KW-1185">Reference proteome</keyword>
<dbReference type="InterPro" id="IPR027392">
    <property type="entry name" value="TF_Znf"/>
</dbReference>
<proteinExistence type="predicted"/>
<name>A0A927BW13_9BACL</name>
<evidence type="ECO:0000313" key="4">
    <source>
        <dbReference type="Proteomes" id="UP000621560"/>
    </source>
</evidence>
<feature type="domain" description="Transcription factor zinc-finger" evidence="2">
    <location>
        <begin position="2"/>
        <end position="42"/>
    </location>
</feature>
<feature type="compositionally biased region" description="Basic and acidic residues" evidence="1">
    <location>
        <begin position="109"/>
        <end position="128"/>
    </location>
</feature>
<protein>
    <submittedName>
        <fullName evidence="3">Zf-TFIIB domain-containing protein</fullName>
    </submittedName>
</protein>
<accession>A0A927BW13</accession>
<reference evidence="3" key="1">
    <citation type="submission" date="2020-09" db="EMBL/GenBank/DDBJ databases">
        <title>A novel bacterium of genus Paenibacillus, isolated from South China Sea.</title>
        <authorList>
            <person name="Huang H."/>
            <person name="Mo K."/>
            <person name="Hu Y."/>
        </authorList>
    </citation>
    <scope>NUCLEOTIDE SEQUENCE</scope>
    <source>
        <strain evidence="3">IB182496</strain>
    </source>
</reference>
<evidence type="ECO:0000313" key="3">
    <source>
        <dbReference type="EMBL" id="MBD2847903.1"/>
    </source>
</evidence>
<evidence type="ECO:0000256" key="1">
    <source>
        <dbReference type="SAM" id="MobiDB-lite"/>
    </source>
</evidence>
<dbReference type="Pfam" id="PF13453">
    <property type="entry name" value="Zn_ribbon_TFIIB"/>
    <property type="match status" value="1"/>
</dbReference>
<feature type="compositionally biased region" description="Pro residues" evidence="1">
    <location>
        <begin position="66"/>
        <end position="82"/>
    </location>
</feature>
<feature type="compositionally biased region" description="Basic and acidic residues" evidence="1">
    <location>
        <begin position="49"/>
        <end position="60"/>
    </location>
</feature>
<feature type="region of interest" description="Disordered" evidence="1">
    <location>
        <begin position="49"/>
        <end position="135"/>
    </location>
</feature>
<comment type="caution">
    <text evidence="3">The sequence shown here is derived from an EMBL/GenBank/DDBJ whole genome shotgun (WGS) entry which is preliminary data.</text>
</comment>
<dbReference type="AlphaFoldDB" id="A0A927BW13"/>
<dbReference type="EMBL" id="JACXIZ010000047">
    <property type="protein sequence ID" value="MBD2847903.1"/>
    <property type="molecule type" value="Genomic_DNA"/>
</dbReference>
<organism evidence="3 4">
    <name type="scientific">Paenibacillus sabuli</name>
    <dbReference type="NCBI Taxonomy" id="2772509"/>
    <lineage>
        <taxon>Bacteria</taxon>
        <taxon>Bacillati</taxon>
        <taxon>Bacillota</taxon>
        <taxon>Bacilli</taxon>
        <taxon>Bacillales</taxon>
        <taxon>Paenibacillaceae</taxon>
        <taxon>Paenibacillus</taxon>
    </lineage>
</organism>